<dbReference type="AlphaFoldDB" id="A0AAW2PH35"/>
<reference evidence="2" key="1">
    <citation type="submission" date="2020-06" db="EMBL/GenBank/DDBJ databases">
        <authorList>
            <person name="Li T."/>
            <person name="Hu X."/>
            <person name="Zhang T."/>
            <person name="Song X."/>
            <person name="Zhang H."/>
            <person name="Dai N."/>
            <person name="Sheng W."/>
            <person name="Hou X."/>
            <person name="Wei L."/>
        </authorList>
    </citation>
    <scope>NUCLEOTIDE SEQUENCE</scope>
    <source>
        <strain evidence="2">G02</strain>
        <tissue evidence="2">Leaf</tissue>
    </source>
</reference>
<sequence>MWNFLVLVKMALAHSFLLQGEELSGPFKNMQLLANCYLQNNQAHCAYHILKGTHMPQCRYLFALSCFQMDLMNEAEAALSPNESSSEVPNGAAGHYLLGLVYRFLTCYVQCFNA</sequence>
<keyword evidence="2" id="KW-0131">Cell cycle</keyword>
<dbReference type="Pfam" id="PF12895">
    <property type="entry name" value="ANAPC3"/>
    <property type="match status" value="1"/>
</dbReference>
<evidence type="ECO:0000313" key="2">
    <source>
        <dbReference type="EMBL" id="KAL0354871.1"/>
    </source>
</evidence>
<protein>
    <submittedName>
        <fullName evidence="2">Cell division cycle protein 27B</fullName>
    </submittedName>
</protein>
<organism evidence="2">
    <name type="scientific">Sesamum radiatum</name>
    <name type="common">Black benniseed</name>
    <dbReference type="NCBI Taxonomy" id="300843"/>
    <lineage>
        <taxon>Eukaryota</taxon>
        <taxon>Viridiplantae</taxon>
        <taxon>Streptophyta</taxon>
        <taxon>Embryophyta</taxon>
        <taxon>Tracheophyta</taxon>
        <taxon>Spermatophyta</taxon>
        <taxon>Magnoliopsida</taxon>
        <taxon>eudicotyledons</taxon>
        <taxon>Gunneridae</taxon>
        <taxon>Pentapetalae</taxon>
        <taxon>asterids</taxon>
        <taxon>lamiids</taxon>
        <taxon>Lamiales</taxon>
        <taxon>Pedaliaceae</taxon>
        <taxon>Sesamum</taxon>
    </lineage>
</organism>
<dbReference type="EMBL" id="JACGWJ010000017">
    <property type="protein sequence ID" value="KAL0354871.1"/>
    <property type="molecule type" value="Genomic_DNA"/>
</dbReference>
<keyword evidence="1" id="KW-0732">Signal</keyword>
<reference evidence="2" key="2">
    <citation type="journal article" date="2024" name="Plant">
        <title>Genomic evolution and insights into agronomic trait innovations of Sesamum species.</title>
        <authorList>
            <person name="Miao H."/>
            <person name="Wang L."/>
            <person name="Qu L."/>
            <person name="Liu H."/>
            <person name="Sun Y."/>
            <person name="Le M."/>
            <person name="Wang Q."/>
            <person name="Wei S."/>
            <person name="Zheng Y."/>
            <person name="Lin W."/>
            <person name="Duan Y."/>
            <person name="Cao H."/>
            <person name="Xiong S."/>
            <person name="Wang X."/>
            <person name="Wei L."/>
            <person name="Li C."/>
            <person name="Ma Q."/>
            <person name="Ju M."/>
            <person name="Zhao R."/>
            <person name="Li G."/>
            <person name="Mu C."/>
            <person name="Tian Q."/>
            <person name="Mei H."/>
            <person name="Zhang T."/>
            <person name="Gao T."/>
            <person name="Zhang H."/>
        </authorList>
    </citation>
    <scope>NUCLEOTIDE SEQUENCE</scope>
    <source>
        <strain evidence="2">G02</strain>
    </source>
</reference>
<proteinExistence type="predicted"/>
<comment type="caution">
    <text evidence="2">The sequence shown here is derived from an EMBL/GenBank/DDBJ whole genome shotgun (WGS) entry which is preliminary data.</text>
</comment>
<gene>
    <name evidence="2" type="ORF">Sradi_3934000</name>
</gene>
<name>A0AAW2PH35_SESRA</name>
<evidence type="ECO:0000256" key="1">
    <source>
        <dbReference type="SAM" id="SignalP"/>
    </source>
</evidence>
<feature type="signal peptide" evidence="1">
    <location>
        <begin position="1"/>
        <end position="15"/>
    </location>
</feature>
<dbReference type="Gene3D" id="1.25.40.10">
    <property type="entry name" value="Tetratricopeptide repeat domain"/>
    <property type="match status" value="1"/>
</dbReference>
<dbReference type="GO" id="GO:0051301">
    <property type="term" value="P:cell division"/>
    <property type="evidence" value="ECO:0007669"/>
    <property type="project" value="UniProtKB-KW"/>
</dbReference>
<dbReference type="InterPro" id="IPR011990">
    <property type="entry name" value="TPR-like_helical_dom_sf"/>
</dbReference>
<feature type="chain" id="PRO_5043867554" evidence="1">
    <location>
        <begin position="16"/>
        <end position="114"/>
    </location>
</feature>
<keyword evidence="2" id="KW-0132">Cell division</keyword>
<accession>A0AAW2PH35</accession>